<dbReference type="AlphaFoldDB" id="A0AAV9AUC4"/>
<sequence length="86" mass="9503">MSQIHVRVWSHIQEGVRLGCLVSMGGNVKDSRGSMSWIHGLRLMGEYVSDLWGENLADSWGSMSRTLEGMSRIQRGNSIFGIHGGV</sequence>
<gene>
    <name evidence="1" type="ORF">QJS04_geneDACA016362</name>
</gene>
<protein>
    <submittedName>
        <fullName evidence="1">Uncharacterized protein</fullName>
    </submittedName>
</protein>
<proteinExistence type="predicted"/>
<reference evidence="1" key="2">
    <citation type="submission" date="2023-06" db="EMBL/GenBank/DDBJ databases">
        <authorList>
            <person name="Ma L."/>
            <person name="Liu K.-W."/>
            <person name="Li Z."/>
            <person name="Hsiao Y.-Y."/>
            <person name="Qi Y."/>
            <person name="Fu T."/>
            <person name="Tang G."/>
            <person name="Zhang D."/>
            <person name="Sun W.-H."/>
            <person name="Liu D.-K."/>
            <person name="Li Y."/>
            <person name="Chen G.-Z."/>
            <person name="Liu X.-D."/>
            <person name="Liao X.-Y."/>
            <person name="Jiang Y.-T."/>
            <person name="Yu X."/>
            <person name="Hao Y."/>
            <person name="Huang J."/>
            <person name="Zhao X.-W."/>
            <person name="Ke S."/>
            <person name="Chen Y.-Y."/>
            <person name="Wu W.-L."/>
            <person name="Hsu J.-L."/>
            <person name="Lin Y.-F."/>
            <person name="Huang M.-D."/>
            <person name="Li C.-Y."/>
            <person name="Huang L."/>
            <person name="Wang Z.-W."/>
            <person name="Zhao X."/>
            <person name="Zhong W.-Y."/>
            <person name="Peng D.-H."/>
            <person name="Ahmad S."/>
            <person name="Lan S."/>
            <person name="Zhang J.-S."/>
            <person name="Tsai W.-C."/>
            <person name="Van De Peer Y."/>
            <person name="Liu Z.-J."/>
        </authorList>
    </citation>
    <scope>NUCLEOTIDE SEQUENCE</scope>
    <source>
        <strain evidence="1">SCP</strain>
        <tissue evidence="1">Leaves</tissue>
    </source>
</reference>
<organism evidence="1 2">
    <name type="scientific">Acorus gramineus</name>
    <name type="common">Dwarf sweet flag</name>
    <dbReference type="NCBI Taxonomy" id="55184"/>
    <lineage>
        <taxon>Eukaryota</taxon>
        <taxon>Viridiplantae</taxon>
        <taxon>Streptophyta</taxon>
        <taxon>Embryophyta</taxon>
        <taxon>Tracheophyta</taxon>
        <taxon>Spermatophyta</taxon>
        <taxon>Magnoliopsida</taxon>
        <taxon>Liliopsida</taxon>
        <taxon>Acoraceae</taxon>
        <taxon>Acorus</taxon>
    </lineage>
</organism>
<evidence type="ECO:0000313" key="2">
    <source>
        <dbReference type="Proteomes" id="UP001179952"/>
    </source>
</evidence>
<reference evidence="1" key="1">
    <citation type="journal article" date="2023" name="Nat. Commun.">
        <title>Diploid and tetraploid genomes of Acorus and the evolution of monocots.</title>
        <authorList>
            <person name="Ma L."/>
            <person name="Liu K.W."/>
            <person name="Li Z."/>
            <person name="Hsiao Y.Y."/>
            <person name="Qi Y."/>
            <person name="Fu T."/>
            <person name="Tang G.D."/>
            <person name="Zhang D."/>
            <person name="Sun W.H."/>
            <person name="Liu D.K."/>
            <person name="Li Y."/>
            <person name="Chen G.Z."/>
            <person name="Liu X.D."/>
            <person name="Liao X.Y."/>
            <person name="Jiang Y.T."/>
            <person name="Yu X."/>
            <person name="Hao Y."/>
            <person name="Huang J."/>
            <person name="Zhao X.W."/>
            <person name="Ke S."/>
            <person name="Chen Y.Y."/>
            <person name="Wu W.L."/>
            <person name="Hsu J.L."/>
            <person name="Lin Y.F."/>
            <person name="Huang M.D."/>
            <person name="Li C.Y."/>
            <person name="Huang L."/>
            <person name="Wang Z.W."/>
            <person name="Zhao X."/>
            <person name="Zhong W.Y."/>
            <person name="Peng D.H."/>
            <person name="Ahmad S."/>
            <person name="Lan S."/>
            <person name="Zhang J.S."/>
            <person name="Tsai W.C."/>
            <person name="Van de Peer Y."/>
            <person name="Liu Z.J."/>
        </authorList>
    </citation>
    <scope>NUCLEOTIDE SEQUENCE</scope>
    <source>
        <strain evidence="1">SCP</strain>
    </source>
</reference>
<accession>A0AAV9AUC4</accession>
<keyword evidence="2" id="KW-1185">Reference proteome</keyword>
<name>A0AAV9AUC4_ACOGR</name>
<dbReference type="EMBL" id="JAUJYN010000007">
    <property type="protein sequence ID" value="KAK1267762.1"/>
    <property type="molecule type" value="Genomic_DNA"/>
</dbReference>
<evidence type="ECO:0000313" key="1">
    <source>
        <dbReference type="EMBL" id="KAK1267762.1"/>
    </source>
</evidence>
<comment type="caution">
    <text evidence="1">The sequence shown here is derived from an EMBL/GenBank/DDBJ whole genome shotgun (WGS) entry which is preliminary data.</text>
</comment>
<dbReference type="Proteomes" id="UP001179952">
    <property type="component" value="Unassembled WGS sequence"/>
</dbReference>